<keyword evidence="1" id="KW-1133">Transmembrane helix</keyword>
<evidence type="ECO:0008006" key="4">
    <source>
        <dbReference type="Google" id="ProtNLM"/>
    </source>
</evidence>
<organism evidence="2 3">
    <name type="scientific">Leptospira barantonii</name>
    <dbReference type="NCBI Taxonomy" id="2023184"/>
    <lineage>
        <taxon>Bacteria</taxon>
        <taxon>Pseudomonadati</taxon>
        <taxon>Spirochaetota</taxon>
        <taxon>Spirochaetia</taxon>
        <taxon>Leptospirales</taxon>
        <taxon>Leptospiraceae</taxon>
        <taxon>Leptospira</taxon>
    </lineage>
</organism>
<gene>
    <name evidence="2" type="ORF">CH367_11345</name>
</gene>
<comment type="caution">
    <text evidence="2">The sequence shown here is derived from an EMBL/GenBank/DDBJ whole genome shotgun (WGS) entry which is preliminary data.</text>
</comment>
<accession>A0ABX4NLY6</accession>
<evidence type="ECO:0000256" key="1">
    <source>
        <dbReference type="SAM" id="Phobius"/>
    </source>
</evidence>
<feature type="transmembrane region" description="Helical" evidence="1">
    <location>
        <begin position="180"/>
        <end position="200"/>
    </location>
</feature>
<keyword evidence="1" id="KW-0812">Transmembrane</keyword>
<evidence type="ECO:0000313" key="3">
    <source>
        <dbReference type="Proteomes" id="UP000231879"/>
    </source>
</evidence>
<sequence>MVLKNASCNRLAIVILTLVASTLYSETAKSPNAVGSTYRNGILLLHRGPALLGEVSEFQDFYFIRNDKVGKKIPKDQVVDFVSEEYYKKIKDSSAFRSAIESLIFFHASSDKQWRGFPEDNKPTDGRFEDSFTLWIKIGLLVLTAAAYADAAQQNHSLQNSYSGFNDREKRAFQNSYQRYQVVAGLTVGFFAFSTIKAYVRFGRNENYKDLQIQGREIRSISEITDLRSPLSGIQNVQFGITHNF</sequence>
<keyword evidence="3" id="KW-1185">Reference proteome</keyword>
<reference evidence="2 3" key="1">
    <citation type="submission" date="2017-07" db="EMBL/GenBank/DDBJ databases">
        <title>Leptospira spp. isolated from tropical soils.</title>
        <authorList>
            <person name="Thibeaux R."/>
            <person name="Iraola G."/>
            <person name="Ferres I."/>
            <person name="Bierque E."/>
            <person name="Girault D."/>
            <person name="Soupe-Gilbert M.-E."/>
            <person name="Picardeau M."/>
            <person name="Goarant C."/>
        </authorList>
    </citation>
    <scope>NUCLEOTIDE SEQUENCE [LARGE SCALE GENOMIC DNA]</scope>
    <source>
        <strain evidence="2 3">FH4-C-A1</strain>
    </source>
</reference>
<dbReference type="EMBL" id="NPDS01000004">
    <property type="protein sequence ID" value="PJZ57314.1"/>
    <property type="molecule type" value="Genomic_DNA"/>
</dbReference>
<protein>
    <recommendedName>
        <fullName evidence="4">DUF5683 domain-containing protein</fullName>
    </recommendedName>
</protein>
<proteinExistence type="predicted"/>
<name>A0ABX4NLY6_9LEPT</name>
<keyword evidence="1" id="KW-0472">Membrane</keyword>
<dbReference type="RefSeq" id="WP_100762618.1">
    <property type="nucleotide sequence ID" value="NZ_NPDS01000004.1"/>
</dbReference>
<dbReference type="Proteomes" id="UP000231879">
    <property type="component" value="Unassembled WGS sequence"/>
</dbReference>
<evidence type="ECO:0000313" key="2">
    <source>
        <dbReference type="EMBL" id="PJZ57314.1"/>
    </source>
</evidence>